<protein>
    <recommendedName>
        <fullName evidence="3">KAP NTPase domain-containing protein</fullName>
    </recommendedName>
</protein>
<evidence type="ECO:0000313" key="1">
    <source>
        <dbReference type="EMBL" id="MDG2991980.1"/>
    </source>
</evidence>
<gene>
    <name evidence="1" type="ORF">L3556_13710</name>
</gene>
<evidence type="ECO:0008006" key="3">
    <source>
        <dbReference type="Google" id="ProtNLM"/>
    </source>
</evidence>
<dbReference type="Proteomes" id="UP001154265">
    <property type="component" value="Unassembled WGS sequence"/>
</dbReference>
<proteinExistence type="predicted"/>
<sequence length="150" mass="16602">MTPKPLSAYFSLNRRYYRSVNLVRDIDKPDAVQGYVPTETVAGALRRILPAFSNPLAHRAWTITGVYGTGKSAFAHYLTALCADDSTDIKQEALAIAQRAFTSDSTEYRAITEHISPTGLLRVVATGQREPLSWTVASLSLYRRHVGSTR</sequence>
<name>A0ABT6F284_9SYNE</name>
<reference evidence="1" key="1">
    <citation type="journal article" date="2022" name="Genome Biol. Evol.">
        <title>A New Gene Family Diagnostic for Intracellular Biomineralization of Amorphous Ca Carbonates by Cyanobacteria.</title>
        <authorList>
            <person name="Benzerara K."/>
            <person name="Duprat E."/>
            <person name="Bitard-Feildel T."/>
            <person name="Caumes G."/>
            <person name="Cassier-Chauvat C."/>
            <person name="Chauvat F."/>
            <person name="Dezi M."/>
            <person name="Diop S.I."/>
            <person name="Gaschignard G."/>
            <person name="Gorgen S."/>
            <person name="Gugger M."/>
            <person name="Lopez-Garcia P."/>
            <person name="Millet M."/>
            <person name="Skouri-Panet F."/>
            <person name="Moreira D."/>
            <person name="Callebaut I."/>
        </authorList>
    </citation>
    <scope>NUCLEOTIDE SEQUENCE</scope>
    <source>
        <strain evidence="1">G9</strain>
    </source>
</reference>
<dbReference type="EMBL" id="JAKKUT010000006">
    <property type="protein sequence ID" value="MDG2991980.1"/>
    <property type="molecule type" value="Genomic_DNA"/>
</dbReference>
<dbReference type="RefSeq" id="WP_277867909.1">
    <property type="nucleotide sequence ID" value="NZ_JAKKUT010000006.1"/>
</dbReference>
<accession>A0ABT6F284</accession>
<keyword evidence="2" id="KW-1185">Reference proteome</keyword>
<comment type="caution">
    <text evidence="1">The sequence shown here is derived from an EMBL/GenBank/DDBJ whole genome shotgun (WGS) entry which is preliminary data.</text>
</comment>
<reference evidence="1" key="2">
    <citation type="submission" date="2022-01" db="EMBL/GenBank/DDBJ databases">
        <authorList>
            <person name="Zivanovic Y."/>
            <person name="Moreira D."/>
            <person name="Lopez-Garcia P."/>
        </authorList>
    </citation>
    <scope>NUCLEOTIDE SEQUENCE</scope>
    <source>
        <strain evidence="1">G9</strain>
    </source>
</reference>
<organism evidence="1 2">
    <name type="scientific">Candidatus Synechococcus calcipolaris G9</name>
    <dbReference type="NCBI Taxonomy" id="1497997"/>
    <lineage>
        <taxon>Bacteria</taxon>
        <taxon>Bacillati</taxon>
        <taxon>Cyanobacteriota</taxon>
        <taxon>Cyanophyceae</taxon>
        <taxon>Synechococcales</taxon>
        <taxon>Synechococcaceae</taxon>
        <taxon>Synechococcus</taxon>
    </lineage>
</organism>
<evidence type="ECO:0000313" key="2">
    <source>
        <dbReference type="Proteomes" id="UP001154265"/>
    </source>
</evidence>